<dbReference type="Pfam" id="PF05648">
    <property type="entry name" value="PEX11"/>
    <property type="match status" value="1"/>
</dbReference>
<dbReference type="GO" id="GO:0016559">
    <property type="term" value="P:peroxisome fission"/>
    <property type="evidence" value="ECO:0007669"/>
    <property type="project" value="InterPro"/>
</dbReference>
<accession>A0A8K0D7A4</accession>
<evidence type="ECO:0008006" key="7">
    <source>
        <dbReference type="Google" id="ProtNLM"/>
    </source>
</evidence>
<sequence length="233" mass="26535">MDNVSKLILNEICEVLETYKGRDKVLRTLCYSSKLIGGLTNNPLFAKRWQTFSSQMSATRAVLRLLDDLPMLKYSLEYGLGHEEPDRFMASMGVTANFVDQIYYPIEKMAWLAEHKLISVRDGSLWDTASSVCWVISIYLGLMRSIRYVNIIQQHKACVDVKTDGMALQRLLANQRLEMLTCIRLSLDFVHAVNTLPPGFLWSSKLPSWQVGLIGTLSSVLGMYQLFARRAMK</sequence>
<comment type="caution">
    <text evidence="5">The sequence shown here is derived from an EMBL/GenBank/DDBJ whole genome shotgun (WGS) entry which is preliminary data.</text>
</comment>
<evidence type="ECO:0000256" key="3">
    <source>
        <dbReference type="ARBA" id="ARBA00046271"/>
    </source>
</evidence>
<keyword evidence="1 4" id="KW-0472">Membrane</keyword>
<evidence type="ECO:0000256" key="4">
    <source>
        <dbReference type="SAM" id="Phobius"/>
    </source>
</evidence>
<dbReference type="EMBL" id="VTPC01002139">
    <property type="protein sequence ID" value="KAF2900519.1"/>
    <property type="molecule type" value="Genomic_DNA"/>
</dbReference>
<dbReference type="PANTHER" id="PTHR20990">
    <property type="entry name" value="PEROXISOMAL BIOGENESIS FACTOR 11"/>
    <property type="match status" value="1"/>
</dbReference>
<keyword evidence="4" id="KW-0812">Transmembrane</keyword>
<evidence type="ECO:0000313" key="5">
    <source>
        <dbReference type="EMBL" id="KAF2900519.1"/>
    </source>
</evidence>
<keyword evidence="6" id="KW-1185">Reference proteome</keyword>
<keyword evidence="4" id="KW-1133">Transmembrane helix</keyword>
<dbReference type="OrthoDB" id="10005898at2759"/>
<evidence type="ECO:0000313" key="6">
    <source>
        <dbReference type="Proteomes" id="UP000801492"/>
    </source>
</evidence>
<dbReference type="InterPro" id="IPR026510">
    <property type="entry name" value="PEX11C_met"/>
</dbReference>
<name>A0A8K0D7A4_IGNLU</name>
<evidence type="ECO:0000256" key="2">
    <source>
        <dbReference type="ARBA" id="ARBA00023140"/>
    </source>
</evidence>
<dbReference type="GO" id="GO:0005778">
    <property type="term" value="C:peroxisomal membrane"/>
    <property type="evidence" value="ECO:0007669"/>
    <property type="project" value="UniProtKB-SubCell"/>
</dbReference>
<protein>
    <recommendedName>
        <fullName evidence="7">Peroxisomal membrane protein 11C</fullName>
    </recommendedName>
</protein>
<keyword evidence="2" id="KW-0576">Peroxisome</keyword>
<dbReference type="InterPro" id="IPR008733">
    <property type="entry name" value="PEX11"/>
</dbReference>
<dbReference type="AlphaFoldDB" id="A0A8K0D7A4"/>
<evidence type="ECO:0000256" key="1">
    <source>
        <dbReference type="ARBA" id="ARBA00023136"/>
    </source>
</evidence>
<comment type="subcellular location">
    <subcellularLocation>
        <location evidence="3">Peroxisome membrane</location>
    </subcellularLocation>
</comment>
<proteinExistence type="predicted"/>
<dbReference type="PANTHER" id="PTHR20990:SF1">
    <property type="entry name" value="PEROXISOMAL MEMBRANE PROTEIN 11C"/>
    <property type="match status" value="1"/>
</dbReference>
<reference evidence="5" key="1">
    <citation type="submission" date="2019-08" db="EMBL/GenBank/DDBJ databases">
        <title>The genome of the North American firefly Photinus pyralis.</title>
        <authorList>
            <consortium name="Photinus pyralis genome working group"/>
            <person name="Fallon T.R."/>
            <person name="Sander Lower S.E."/>
            <person name="Weng J.-K."/>
        </authorList>
    </citation>
    <scope>NUCLEOTIDE SEQUENCE</scope>
    <source>
        <strain evidence="5">TRF0915ILg1</strain>
        <tissue evidence="5">Whole body</tissue>
    </source>
</reference>
<feature type="transmembrane region" description="Helical" evidence="4">
    <location>
        <begin position="209"/>
        <end position="227"/>
    </location>
</feature>
<gene>
    <name evidence="5" type="ORF">ILUMI_05668</name>
</gene>
<dbReference type="Proteomes" id="UP000801492">
    <property type="component" value="Unassembled WGS sequence"/>
</dbReference>
<organism evidence="5 6">
    <name type="scientific">Ignelater luminosus</name>
    <name type="common">Cucubano</name>
    <name type="synonym">Pyrophorus luminosus</name>
    <dbReference type="NCBI Taxonomy" id="2038154"/>
    <lineage>
        <taxon>Eukaryota</taxon>
        <taxon>Metazoa</taxon>
        <taxon>Ecdysozoa</taxon>
        <taxon>Arthropoda</taxon>
        <taxon>Hexapoda</taxon>
        <taxon>Insecta</taxon>
        <taxon>Pterygota</taxon>
        <taxon>Neoptera</taxon>
        <taxon>Endopterygota</taxon>
        <taxon>Coleoptera</taxon>
        <taxon>Polyphaga</taxon>
        <taxon>Elateriformia</taxon>
        <taxon>Elateroidea</taxon>
        <taxon>Elateridae</taxon>
        <taxon>Agrypninae</taxon>
        <taxon>Pyrophorini</taxon>
        <taxon>Ignelater</taxon>
    </lineage>
</organism>